<protein>
    <submittedName>
        <fullName evidence="1">Uncharacterized protein</fullName>
    </submittedName>
</protein>
<comment type="caution">
    <text evidence="1">The sequence shown here is derived from an EMBL/GenBank/DDBJ whole genome shotgun (WGS) entry which is preliminary data.</text>
</comment>
<evidence type="ECO:0000313" key="1">
    <source>
        <dbReference type="EMBL" id="CAK7936596.1"/>
    </source>
</evidence>
<evidence type="ECO:0000313" key="2">
    <source>
        <dbReference type="Proteomes" id="UP001162060"/>
    </source>
</evidence>
<organism evidence="1 2">
    <name type="scientific">Peronospora matthiolae</name>
    <dbReference type="NCBI Taxonomy" id="2874970"/>
    <lineage>
        <taxon>Eukaryota</taxon>
        <taxon>Sar</taxon>
        <taxon>Stramenopiles</taxon>
        <taxon>Oomycota</taxon>
        <taxon>Peronosporomycetes</taxon>
        <taxon>Peronosporales</taxon>
        <taxon>Peronosporaceae</taxon>
        <taxon>Peronospora</taxon>
    </lineage>
</organism>
<dbReference type="EMBL" id="CAKLBY020000224">
    <property type="protein sequence ID" value="CAK7936596.1"/>
    <property type="molecule type" value="Genomic_DNA"/>
</dbReference>
<reference evidence="1" key="1">
    <citation type="submission" date="2024-01" db="EMBL/GenBank/DDBJ databases">
        <authorList>
            <person name="Webb A."/>
        </authorList>
    </citation>
    <scope>NUCLEOTIDE SEQUENCE</scope>
    <source>
        <strain evidence="1">Pm1</strain>
    </source>
</reference>
<proteinExistence type="predicted"/>
<sequence>MATSSATSQSAGRWPQVEAVAMRQRTHVHNEPNRLFTENSEVHLCVIT</sequence>
<gene>
    <name evidence="1" type="ORF">PM001_LOCUS21746</name>
</gene>
<accession>A0AAV1UQN6</accession>
<name>A0AAV1UQN6_9STRA</name>
<dbReference type="AlphaFoldDB" id="A0AAV1UQN6"/>
<dbReference type="Proteomes" id="UP001162060">
    <property type="component" value="Unassembled WGS sequence"/>
</dbReference>